<dbReference type="SUPFAM" id="SSF53335">
    <property type="entry name" value="S-adenosyl-L-methionine-dependent methyltransferases"/>
    <property type="match status" value="1"/>
</dbReference>
<organism evidence="7 8">
    <name type="scientific">Granulibacter bethesdensis</name>
    <dbReference type="NCBI Taxonomy" id="364410"/>
    <lineage>
        <taxon>Bacteria</taxon>
        <taxon>Pseudomonadati</taxon>
        <taxon>Pseudomonadota</taxon>
        <taxon>Alphaproteobacteria</taxon>
        <taxon>Acetobacterales</taxon>
        <taxon>Acetobacteraceae</taxon>
        <taxon>Granulibacter</taxon>
    </lineage>
</organism>
<feature type="binding site" evidence="4">
    <location>
        <begin position="187"/>
        <end position="190"/>
    </location>
    <ligand>
        <name>substrate</name>
    </ligand>
</feature>
<accession>A0AAC9K6F7</accession>
<evidence type="ECO:0000259" key="5">
    <source>
        <dbReference type="Pfam" id="PF13847"/>
    </source>
</evidence>
<dbReference type="Proteomes" id="UP000182373">
    <property type="component" value="Chromosome"/>
</dbReference>
<feature type="binding site" evidence="4">
    <location>
        <position position="187"/>
    </location>
    <ligand>
        <name>S-adenosyl-L-methionine</name>
        <dbReference type="ChEBI" id="CHEBI:59789"/>
    </ligand>
</feature>
<feature type="domain" description="Methyltransferase" evidence="5">
    <location>
        <begin position="116"/>
        <end position="189"/>
    </location>
</feature>
<evidence type="ECO:0000259" key="6">
    <source>
        <dbReference type="Pfam" id="PF17827"/>
    </source>
</evidence>
<dbReference type="GO" id="GO:0003676">
    <property type="term" value="F:nucleic acid binding"/>
    <property type="evidence" value="ECO:0007669"/>
    <property type="project" value="InterPro"/>
</dbReference>
<sequence length="288" mass="30647">MSETIRVALNRAASALAAAEVDSPRVEARLMLGALLGLDATGLLRDSEREVTLPLLDEWIERRVNREPLAYILGAREFWGLSFAVAPDTLIPRPDTETLIEYALALRPPAQGMVRRVLDLGTGTGCLLLAALHEYRHATGLGIDRIQGAAALARRNAVSLGMADRAAFCAGDWASCCADRFDLVLSNPPYIPERDMAELMPDVRDYEPASALAAGNGGMEAYRRIIPSLPDLLTPSGIAILELGIGQETEVAALAGQAGLRVIGCRADLGGIARALALGLDAVSLLQE</sequence>
<dbReference type="PANTHER" id="PTHR18895">
    <property type="entry name" value="HEMK METHYLTRANSFERASE"/>
    <property type="match status" value="1"/>
</dbReference>
<dbReference type="InterPro" id="IPR004556">
    <property type="entry name" value="HemK-like"/>
</dbReference>
<comment type="function">
    <text evidence="4">Methylates the class 1 translation termination release factors RF1/PrfA and RF2/PrfB on the glutamine residue of the universally conserved GGQ motif.</text>
</comment>
<feature type="binding site" evidence="4">
    <location>
        <position position="144"/>
    </location>
    <ligand>
        <name>S-adenosyl-L-methionine</name>
        <dbReference type="ChEBI" id="CHEBI:59789"/>
    </ligand>
</feature>
<reference evidence="8" key="1">
    <citation type="submission" date="2016-11" db="EMBL/GenBank/DDBJ databases">
        <title>Comparative genomic and phenotypic analysis of Granulibacter bethesdensis clinical isolates from patients with chronic granulomatous disease.</title>
        <authorList>
            <person name="Zarember K.A."/>
            <person name="Porcella S.F."/>
            <person name="Chu J."/>
            <person name="Ding L."/>
            <person name="Dahlstrom E."/>
            <person name="Barbian K."/>
            <person name="Martens C."/>
            <person name="Sykora L."/>
            <person name="Kramer S."/>
            <person name="Pettinato A.M."/>
            <person name="Hong H."/>
            <person name="Wald G."/>
            <person name="Berg L.J."/>
            <person name="Rogge L.S."/>
            <person name="Greenberg D.E."/>
            <person name="Falcone E.L."/>
            <person name="Neves J.F."/>
            <person name="Simoes M.J."/>
            <person name="Casal M."/>
            <person name="Rodriguez-Lopez F.C."/>
            <person name="Zelazny A."/>
            <person name="Gallin J.I."/>
            <person name="Holland S.M."/>
        </authorList>
    </citation>
    <scope>NUCLEOTIDE SEQUENCE [LARGE SCALE GENOMIC DNA]</scope>
    <source>
        <strain evidence="8">NIH9.1</strain>
    </source>
</reference>
<dbReference type="GO" id="GO:0032259">
    <property type="term" value="P:methylation"/>
    <property type="evidence" value="ECO:0007669"/>
    <property type="project" value="UniProtKB-KW"/>
</dbReference>
<dbReference type="AlphaFoldDB" id="A0AAC9K6F7"/>
<comment type="similarity">
    <text evidence="4">Belongs to the protein N5-glutamine methyltransferase family. PrmC subfamily.</text>
</comment>
<dbReference type="GO" id="GO:0102559">
    <property type="term" value="F:peptide chain release factor N(5)-glutamine methyltransferase activity"/>
    <property type="evidence" value="ECO:0007669"/>
    <property type="project" value="UniProtKB-EC"/>
</dbReference>
<dbReference type="InterPro" id="IPR019874">
    <property type="entry name" value="RF_methyltr_PrmC"/>
</dbReference>
<evidence type="ECO:0000256" key="1">
    <source>
        <dbReference type="ARBA" id="ARBA00022603"/>
    </source>
</evidence>
<dbReference type="Pfam" id="PF17827">
    <property type="entry name" value="PrmC_N"/>
    <property type="match status" value="1"/>
</dbReference>
<dbReference type="CDD" id="cd02440">
    <property type="entry name" value="AdoMet_MTases"/>
    <property type="match status" value="1"/>
</dbReference>
<dbReference type="RefSeq" id="WP_072572054.1">
    <property type="nucleotide sequence ID" value="NZ_CP018191.1"/>
</dbReference>
<dbReference type="PROSITE" id="PS00092">
    <property type="entry name" value="N6_MTASE"/>
    <property type="match status" value="1"/>
</dbReference>
<dbReference type="HAMAP" id="MF_02126">
    <property type="entry name" value="RF_methyltr_PrmC"/>
    <property type="match status" value="1"/>
</dbReference>
<dbReference type="EC" id="2.1.1.297" evidence="4"/>
<keyword evidence="3 4" id="KW-0949">S-adenosyl-L-methionine</keyword>
<feature type="binding site" evidence="4">
    <location>
        <position position="173"/>
    </location>
    <ligand>
        <name>S-adenosyl-L-methionine</name>
        <dbReference type="ChEBI" id="CHEBI:59789"/>
    </ligand>
</feature>
<name>A0AAC9K6F7_9PROT</name>
<keyword evidence="2 4" id="KW-0808">Transferase</keyword>
<keyword evidence="1 4" id="KW-0489">Methyltransferase</keyword>
<evidence type="ECO:0000256" key="2">
    <source>
        <dbReference type="ARBA" id="ARBA00022679"/>
    </source>
</evidence>
<dbReference type="Gene3D" id="1.10.8.10">
    <property type="entry name" value="DNA helicase RuvA subunit, C-terminal domain"/>
    <property type="match status" value="1"/>
</dbReference>
<comment type="catalytic activity">
    <reaction evidence="4">
        <text>L-glutaminyl-[peptide chain release factor] + S-adenosyl-L-methionine = N(5)-methyl-L-glutaminyl-[peptide chain release factor] + S-adenosyl-L-homocysteine + H(+)</text>
        <dbReference type="Rhea" id="RHEA:42896"/>
        <dbReference type="Rhea" id="RHEA-COMP:10271"/>
        <dbReference type="Rhea" id="RHEA-COMP:10272"/>
        <dbReference type="ChEBI" id="CHEBI:15378"/>
        <dbReference type="ChEBI" id="CHEBI:30011"/>
        <dbReference type="ChEBI" id="CHEBI:57856"/>
        <dbReference type="ChEBI" id="CHEBI:59789"/>
        <dbReference type="ChEBI" id="CHEBI:61891"/>
        <dbReference type="EC" id="2.1.1.297"/>
    </reaction>
</comment>
<dbReference type="InterPro" id="IPR050320">
    <property type="entry name" value="N5-glutamine_MTase"/>
</dbReference>
<evidence type="ECO:0000313" key="8">
    <source>
        <dbReference type="Proteomes" id="UP000182373"/>
    </source>
</evidence>
<proteinExistence type="inferred from homology"/>
<evidence type="ECO:0000256" key="4">
    <source>
        <dbReference type="HAMAP-Rule" id="MF_02126"/>
    </source>
</evidence>
<feature type="domain" description="Release factor glutamine methyltransferase N-terminal" evidence="6">
    <location>
        <begin position="8"/>
        <end position="74"/>
    </location>
</feature>
<dbReference type="InterPro" id="IPR002052">
    <property type="entry name" value="DNA_methylase_N6_adenine_CS"/>
</dbReference>
<gene>
    <name evidence="4" type="primary">prmC</name>
    <name evidence="7" type="ORF">GbCGDNIH9_0608</name>
</gene>
<dbReference type="Pfam" id="PF13847">
    <property type="entry name" value="Methyltransf_31"/>
    <property type="match status" value="1"/>
</dbReference>
<evidence type="ECO:0000313" key="7">
    <source>
        <dbReference type="EMBL" id="APH53851.1"/>
    </source>
</evidence>
<dbReference type="NCBIfam" id="TIGR00536">
    <property type="entry name" value="hemK_fam"/>
    <property type="match status" value="1"/>
</dbReference>
<dbReference type="InterPro" id="IPR025714">
    <property type="entry name" value="Methyltranfer_dom"/>
</dbReference>
<dbReference type="NCBIfam" id="TIGR03534">
    <property type="entry name" value="RF_mod_PrmC"/>
    <property type="match status" value="1"/>
</dbReference>
<dbReference type="Gene3D" id="3.40.50.150">
    <property type="entry name" value="Vaccinia Virus protein VP39"/>
    <property type="match status" value="1"/>
</dbReference>
<dbReference type="EMBL" id="CP018191">
    <property type="protein sequence ID" value="APH53851.1"/>
    <property type="molecule type" value="Genomic_DNA"/>
</dbReference>
<evidence type="ECO:0000256" key="3">
    <source>
        <dbReference type="ARBA" id="ARBA00022691"/>
    </source>
</evidence>
<dbReference type="InterPro" id="IPR040758">
    <property type="entry name" value="PrmC_N"/>
</dbReference>
<protein>
    <recommendedName>
        <fullName evidence="4">Release factor glutamine methyltransferase</fullName>
        <shortName evidence="4">RF MTase</shortName>
        <ecNumber evidence="4">2.1.1.297</ecNumber>
    </recommendedName>
    <alternativeName>
        <fullName evidence="4">N5-glutamine methyltransferase PrmC</fullName>
    </alternativeName>
    <alternativeName>
        <fullName evidence="4">Protein-(glutamine-N5) MTase PrmC</fullName>
    </alternativeName>
    <alternativeName>
        <fullName evidence="4">Protein-glutamine N-methyltransferase PrmC</fullName>
    </alternativeName>
</protein>
<dbReference type="PANTHER" id="PTHR18895:SF74">
    <property type="entry name" value="MTRF1L RELEASE FACTOR GLUTAMINE METHYLTRANSFERASE"/>
    <property type="match status" value="1"/>
</dbReference>
<dbReference type="InterPro" id="IPR029063">
    <property type="entry name" value="SAM-dependent_MTases_sf"/>
</dbReference>
<feature type="binding site" evidence="4">
    <location>
        <begin position="121"/>
        <end position="125"/>
    </location>
    <ligand>
        <name>S-adenosyl-L-methionine</name>
        <dbReference type="ChEBI" id="CHEBI:59789"/>
    </ligand>
</feature>